<comment type="caution">
    <text evidence="2">The sequence shown here is derived from an EMBL/GenBank/DDBJ whole genome shotgun (WGS) entry which is preliminary data.</text>
</comment>
<keyword evidence="3" id="KW-1185">Reference proteome</keyword>
<accession>A0A4Y2WNG1</accession>
<sequence length="97" mass="10803">ALRNDSEDDGNVNRCHAQVARVKRRMRTGVYRLPKETDGAQHQTVSPPSATGTRKSQGRPYRRLGHIGLYARVRQRCSTTVPLSPAISLHNRNSGLV</sequence>
<feature type="non-terminal residue" evidence="2">
    <location>
        <position position="1"/>
    </location>
</feature>
<feature type="region of interest" description="Disordered" evidence="1">
    <location>
        <begin position="31"/>
        <end position="61"/>
    </location>
</feature>
<proteinExistence type="predicted"/>
<organism evidence="2 3">
    <name type="scientific">Araneus ventricosus</name>
    <name type="common">Orbweaver spider</name>
    <name type="synonym">Epeira ventricosa</name>
    <dbReference type="NCBI Taxonomy" id="182803"/>
    <lineage>
        <taxon>Eukaryota</taxon>
        <taxon>Metazoa</taxon>
        <taxon>Ecdysozoa</taxon>
        <taxon>Arthropoda</taxon>
        <taxon>Chelicerata</taxon>
        <taxon>Arachnida</taxon>
        <taxon>Araneae</taxon>
        <taxon>Araneomorphae</taxon>
        <taxon>Entelegynae</taxon>
        <taxon>Araneoidea</taxon>
        <taxon>Araneidae</taxon>
        <taxon>Araneus</taxon>
    </lineage>
</organism>
<evidence type="ECO:0000256" key="1">
    <source>
        <dbReference type="SAM" id="MobiDB-lite"/>
    </source>
</evidence>
<evidence type="ECO:0000313" key="3">
    <source>
        <dbReference type="Proteomes" id="UP000499080"/>
    </source>
</evidence>
<dbReference type="EMBL" id="BGPR01061916">
    <property type="protein sequence ID" value="GBO37477.1"/>
    <property type="molecule type" value="Genomic_DNA"/>
</dbReference>
<gene>
    <name evidence="2" type="ORF">AVEN_237013_1</name>
</gene>
<protein>
    <submittedName>
        <fullName evidence="2">Uncharacterized protein</fullName>
    </submittedName>
</protein>
<feature type="compositionally biased region" description="Polar residues" evidence="1">
    <location>
        <begin position="40"/>
        <end position="55"/>
    </location>
</feature>
<dbReference type="Proteomes" id="UP000499080">
    <property type="component" value="Unassembled WGS sequence"/>
</dbReference>
<name>A0A4Y2WNG1_ARAVE</name>
<evidence type="ECO:0000313" key="2">
    <source>
        <dbReference type="EMBL" id="GBO37477.1"/>
    </source>
</evidence>
<reference evidence="2 3" key="1">
    <citation type="journal article" date="2019" name="Sci. Rep.">
        <title>Orb-weaving spider Araneus ventricosus genome elucidates the spidroin gene catalogue.</title>
        <authorList>
            <person name="Kono N."/>
            <person name="Nakamura H."/>
            <person name="Ohtoshi R."/>
            <person name="Moran D.A.P."/>
            <person name="Shinohara A."/>
            <person name="Yoshida Y."/>
            <person name="Fujiwara M."/>
            <person name="Mori M."/>
            <person name="Tomita M."/>
            <person name="Arakawa K."/>
        </authorList>
    </citation>
    <scope>NUCLEOTIDE SEQUENCE [LARGE SCALE GENOMIC DNA]</scope>
</reference>
<dbReference type="AlphaFoldDB" id="A0A4Y2WNG1"/>